<dbReference type="Pfam" id="PF13520">
    <property type="entry name" value="AA_permease_2"/>
    <property type="match status" value="1"/>
</dbReference>
<dbReference type="InterPro" id="IPR002293">
    <property type="entry name" value="AA/rel_permease1"/>
</dbReference>
<dbReference type="InterPro" id="IPR052962">
    <property type="entry name" value="AA_Transporter_AGT"/>
</dbReference>
<organism evidence="6 7">
    <name type="scientific">Saccharopolyspora montiporae</name>
    <dbReference type="NCBI Taxonomy" id="2781240"/>
    <lineage>
        <taxon>Bacteria</taxon>
        <taxon>Bacillati</taxon>
        <taxon>Actinomycetota</taxon>
        <taxon>Actinomycetes</taxon>
        <taxon>Pseudonocardiales</taxon>
        <taxon>Pseudonocardiaceae</taxon>
        <taxon>Saccharopolyspora</taxon>
    </lineage>
</organism>
<dbReference type="GO" id="GO:0016020">
    <property type="term" value="C:membrane"/>
    <property type="evidence" value="ECO:0007669"/>
    <property type="project" value="UniProtKB-SubCell"/>
</dbReference>
<comment type="subcellular location">
    <subcellularLocation>
        <location evidence="1">Membrane</location>
        <topology evidence="1">Multi-pass membrane protein</topology>
    </subcellularLocation>
</comment>
<feature type="transmembrane region" description="Helical" evidence="5">
    <location>
        <begin position="254"/>
        <end position="273"/>
    </location>
</feature>
<feature type="transmembrane region" description="Helical" evidence="5">
    <location>
        <begin position="293"/>
        <end position="320"/>
    </location>
</feature>
<feature type="transmembrane region" description="Helical" evidence="5">
    <location>
        <begin position="515"/>
        <end position="533"/>
    </location>
</feature>
<dbReference type="Gene3D" id="1.20.1740.10">
    <property type="entry name" value="Amino acid/polyamine transporter I"/>
    <property type="match status" value="1"/>
</dbReference>
<keyword evidence="3 5" id="KW-1133">Transmembrane helix</keyword>
<dbReference type="RefSeq" id="WP_193926359.1">
    <property type="nucleotide sequence ID" value="NZ_JADEYC010000001.1"/>
</dbReference>
<feature type="transmembrane region" description="Helical" evidence="5">
    <location>
        <begin position="428"/>
        <end position="448"/>
    </location>
</feature>
<keyword evidence="4 5" id="KW-0472">Membrane</keyword>
<feature type="transmembrane region" description="Helical" evidence="5">
    <location>
        <begin position="46"/>
        <end position="70"/>
    </location>
</feature>
<proteinExistence type="predicted"/>
<keyword evidence="7" id="KW-1185">Reference proteome</keyword>
<protein>
    <submittedName>
        <fullName evidence="6">APC family permease</fullName>
    </submittedName>
</protein>
<feature type="transmembrane region" description="Helical" evidence="5">
    <location>
        <begin position="223"/>
        <end position="242"/>
    </location>
</feature>
<dbReference type="PANTHER" id="PTHR47547:SF1">
    <property type="entry name" value="ASPARTATE-PROTON SYMPORTER"/>
    <property type="match status" value="1"/>
</dbReference>
<feature type="transmembrane region" description="Helical" evidence="5">
    <location>
        <begin position="341"/>
        <end position="360"/>
    </location>
</feature>
<feature type="transmembrane region" description="Helical" evidence="5">
    <location>
        <begin position="180"/>
        <end position="203"/>
    </location>
</feature>
<comment type="caution">
    <text evidence="6">The sequence shown here is derived from an EMBL/GenBank/DDBJ whole genome shotgun (WGS) entry which is preliminary data.</text>
</comment>
<evidence type="ECO:0000256" key="1">
    <source>
        <dbReference type="ARBA" id="ARBA00004141"/>
    </source>
</evidence>
<feature type="transmembrane region" description="Helical" evidence="5">
    <location>
        <begin position="21"/>
        <end position="40"/>
    </location>
</feature>
<feature type="transmembrane region" description="Helical" evidence="5">
    <location>
        <begin position="372"/>
        <end position="391"/>
    </location>
</feature>
<evidence type="ECO:0000256" key="4">
    <source>
        <dbReference type="ARBA" id="ARBA00023136"/>
    </source>
</evidence>
<feature type="transmembrane region" description="Helical" evidence="5">
    <location>
        <begin position="146"/>
        <end position="168"/>
    </location>
</feature>
<evidence type="ECO:0000313" key="6">
    <source>
        <dbReference type="EMBL" id="MBE9372907.1"/>
    </source>
</evidence>
<accession>A0A929FYP2</accession>
<feature type="transmembrane region" description="Helical" evidence="5">
    <location>
        <begin position="91"/>
        <end position="118"/>
    </location>
</feature>
<dbReference type="Proteomes" id="UP000598360">
    <property type="component" value="Unassembled WGS sequence"/>
</dbReference>
<name>A0A929FYP2_9PSEU</name>
<gene>
    <name evidence="6" type="ORF">IQ251_00450</name>
</gene>
<sequence length="561" mass="59132">MTRGNDDERDPRTGRFGRWHQLGLALGGVLGSGWIISILAATGAGWFAMLSWLLALAAIGLITVIVVQLARARPAAAGLVSWPTNTSGRAVGTVLTAGLAVVYAGNPPAGVAAAVIALDKFGVLPGMTQQCTPGAGGLPPLSYPGVGVAAVLLTAMFLINLIGFAAVVRLNTVLTAFKVALPLVFVAGVLLVGSHAGFTGAGFHLGCTSAPPEDGTATTQLTAALQAVVTGGLIFSLTGFQGPVDHGSKNGSPHVGFAMFGALFTVTGLYLGLQALVQSQEWHAWPAGVEHWTAAVLLVAIVLSPVANAMLFVSLSREVLRTAADKDIIRFSKHRGDDERIGVKALLAAYLFGLFMLIALRGWTQIITTKSVIFLFVYSFAAIAYAAYRDTDPDGRERFHRSLRVAGPASFAVATALAYYAGVPALPLSYVFIAAVSALMFWTRRNAVYPWTEDLRRARWLFGYFGMLLLLAVIRAAGQIAMSAGHGWATAIEHWHELLLGTRPMPTAEAVGDHLLVHGLAAAAFLLGLWAYYAGVRSAKQHLEAVNRKNEAATAAGRSRG</sequence>
<dbReference type="GO" id="GO:0022857">
    <property type="term" value="F:transmembrane transporter activity"/>
    <property type="evidence" value="ECO:0007669"/>
    <property type="project" value="InterPro"/>
</dbReference>
<feature type="transmembrane region" description="Helical" evidence="5">
    <location>
        <begin position="460"/>
        <end position="478"/>
    </location>
</feature>
<feature type="transmembrane region" description="Helical" evidence="5">
    <location>
        <begin position="403"/>
        <end position="422"/>
    </location>
</feature>
<evidence type="ECO:0000256" key="2">
    <source>
        <dbReference type="ARBA" id="ARBA00022692"/>
    </source>
</evidence>
<keyword evidence="2 5" id="KW-0812">Transmembrane</keyword>
<dbReference type="PANTHER" id="PTHR47547">
    <property type="match status" value="1"/>
</dbReference>
<evidence type="ECO:0000256" key="3">
    <source>
        <dbReference type="ARBA" id="ARBA00022989"/>
    </source>
</evidence>
<dbReference type="EMBL" id="JADEYC010000001">
    <property type="protein sequence ID" value="MBE9372907.1"/>
    <property type="molecule type" value="Genomic_DNA"/>
</dbReference>
<dbReference type="AlphaFoldDB" id="A0A929FYP2"/>
<evidence type="ECO:0000313" key="7">
    <source>
        <dbReference type="Proteomes" id="UP000598360"/>
    </source>
</evidence>
<reference evidence="6" key="1">
    <citation type="submission" date="2020-10" db="EMBL/GenBank/DDBJ databases">
        <title>Diversity and distribution of actinomycetes associated with coral in the coast of Hainan.</title>
        <authorList>
            <person name="Li F."/>
        </authorList>
    </citation>
    <scope>NUCLEOTIDE SEQUENCE</scope>
    <source>
        <strain evidence="6">HNM0983</strain>
    </source>
</reference>
<evidence type="ECO:0000256" key="5">
    <source>
        <dbReference type="SAM" id="Phobius"/>
    </source>
</evidence>